<proteinExistence type="predicted"/>
<gene>
    <name evidence="3" type="ORF">AB6A68_00215</name>
</gene>
<dbReference type="PANTHER" id="PTHR30388">
    <property type="entry name" value="ALDEHYDE OXIDOREDUCTASE MOLYBDENUM COFACTOR ASSEMBLY PROTEIN"/>
    <property type="match status" value="1"/>
</dbReference>
<dbReference type="InterPro" id="IPR027051">
    <property type="entry name" value="XdhC_Rossmann_dom"/>
</dbReference>
<comment type="caution">
    <text evidence="3">The sequence shown here is derived from an EMBL/GenBank/DDBJ whole genome shotgun (WGS) entry which is preliminary data.</text>
</comment>
<name>A0ABV3XY88_9ACTN</name>
<dbReference type="Pfam" id="PF02625">
    <property type="entry name" value="XdhC_CoxI"/>
    <property type="match status" value="2"/>
</dbReference>
<evidence type="ECO:0000313" key="4">
    <source>
        <dbReference type="Proteomes" id="UP001560267"/>
    </source>
</evidence>
<organism evidence="3 4">
    <name type="scientific">Ferrimicrobium acidiphilum</name>
    <dbReference type="NCBI Taxonomy" id="121039"/>
    <lineage>
        <taxon>Bacteria</taxon>
        <taxon>Bacillati</taxon>
        <taxon>Actinomycetota</taxon>
        <taxon>Acidimicrobiia</taxon>
        <taxon>Acidimicrobiales</taxon>
        <taxon>Acidimicrobiaceae</taxon>
        <taxon>Ferrimicrobium</taxon>
    </lineage>
</organism>
<accession>A0ABV3XY88</accession>
<protein>
    <submittedName>
        <fullName evidence="3">XdhC family protein</fullName>
    </submittedName>
</protein>
<feature type="domain" description="XdhC Rossmann" evidence="2">
    <location>
        <begin position="230"/>
        <end position="375"/>
    </location>
</feature>
<feature type="domain" description="XdhC- CoxI" evidence="1">
    <location>
        <begin position="11"/>
        <end position="78"/>
    </location>
</feature>
<dbReference type="InterPro" id="IPR003777">
    <property type="entry name" value="XdhC_CoxI"/>
</dbReference>
<feature type="domain" description="XdhC- CoxI" evidence="1">
    <location>
        <begin position="163"/>
        <end position="207"/>
    </location>
</feature>
<evidence type="ECO:0000259" key="2">
    <source>
        <dbReference type="Pfam" id="PF13478"/>
    </source>
</evidence>
<dbReference type="PANTHER" id="PTHR30388:SF4">
    <property type="entry name" value="MOLYBDENUM COFACTOR INSERTION CHAPERONE PAOD"/>
    <property type="match status" value="1"/>
</dbReference>
<dbReference type="Pfam" id="PF13478">
    <property type="entry name" value="XdhC_C"/>
    <property type="match status" value="1"/>
</dbReference>
<keyword evidence="4" id="KW-1185">Reference proteome</keyword>
<dbReference type="Gene3D" id="3.40.50.720">
    <property type="entry name" value="NAD(P)-binding Rossmann-like Domain"/>
    <property type="match status" value="1"/>
</dbReference>
<dbReference type="RefSeq" id="WP_298385461.1">
    <property type="nucleotide sequence ID" value="NZ_JBFSHR010000001.1"/>
</dbReference>
<dbReference type="EMBL" id="JBFSHR010000001">
    <property type="protein sequence ID" value="MEX6428272.1"/>
    <property type="molecule type" value="Genomic_DNA"/>
</dbReference>
<evidence type="ECO:0000259" key="1">
    <source>
        <dbReference type="Pfam" id="PF02625"/>
    </source>
</evidence>
<evidence type="ECO:0000313" key="3">
    <source>
        <dbReference type="EMBL" id="MEX6428272.1"/>
    </source>
</evidence>
<dbReference type="InterPro" id="IPR052698">
    <property type="entry name" value="MoCofactor_Util/Proc"/>
</dbReference>
<sequence length="402" mass="42847">MIEVIDRVLQWRSQRKRFALATVVAVEGSGPREPGALMAVSEEGEVAGSVSGGCVEGAVVAEALARLGAPEPVLQTFGLLGSSPTELATTLAFGFSDDEALAVGLTCGGTFHILVQPRPPEYLDRLADALHQGSPCVIATVYAASEDKDSYFADENRGVKLPEVGASMLILEDEVVGTLGNADLDRVVARDAAGVLTQAQGTRRTYGRRGQSRSQEVSVVMAVSARPARMLIFGAVDFSDALSQAAKLLGYRVIVVDARAVFVTKERFPTADEVHVAWPNDYLTQWGATFVERDAICILTHDPKFDVPAIRASLTTNAGYIGVMGSRRTQQDRLARLVAEGVAPEEVERRVSGPIGLDIGARTPAETAVSILAEIIARREHRGASPLSMTEGPIHSEGALTW</sequence>
<reference evidence="3 4" key="1">
    <citation type="submission" date="2024-07" db="EMBL/GenBank/DDBJ databases">
        <title>Draft Genome Sequence of Ferrimicrobium acidiphilum Strain YE2023, Isolated from a Pulp of Bioleach Reactor.</title>
        <authorList>
            <person name="Elkina Y.A."/>
            <person name="Bulaeva A.G."/>
            <person name="Beletsky A.V."/>
            <person name="Mardanov A.V."/>
        </authorList>
    </citation>
    <scope>NUCLEOTIDE SEQUENCE [LARGE SCALE GENOMIC DNA]</scope>
    <source>
        <strain evidence="3 4">YE2023</strain>
    </source>
</reference>
<dbReference type="Proteomes" id="UP001560267">
    <property type="component" value="Unassembled WGS sequence"/>
</dbReference>